<name>A0A847S094_9NEIS</name>
<sequence>MAVLLLLSLLLEDLLLLKPTEMPMPGLLLVCCPPWPLVPWPPWVLSLP</sequence>
<proteinExistence type="predicted"/>
<reference evidence="1 2" key="1">
    <citation type="submission" date="2020-04" db="EMBL/GenBank/DDBJ databases">
        <title>Draft genome of Leeia sp. IMCC25680.</title>
        <authorList>
            <person name="Song J."/>
            <person name="Cho J.-C."/>
        </authorList>
    </citation>
    <scope>NUCLEOTIDE SEQUENCE [LARGE SCALE GENOMIC DNA]</scope>
    <source>
        <strain evidence="1 2">IMCC25680</strain>
    </source>
</reference>
<dbReference type="AlphaFoldDB" id="A0A847S094"/>
<comment type="caution">
    <text evidence="1">The sequence shown here is derived from an EMBL/GenBank/DDBJ whole genome shotgun (WGS) entry which is preliminary data.</text>
</comment>
<protein>
    <submittedName>
        <fullName evidence="1">Uncharacterized protein</fullName>
    </submittedName>
</protein>
<accession>A0A847S094</accession>
<evidence type="ECO:0000313" key="1">
    <source>
        <dbReference type="EMBL" id="NLR75311.1"/>
    </source>
</evidence>
<keyword evidence="2" id="KW-1185">Reference proteome</keyword>
<evidence type="ECO:0000313" key="2">
    <source>
        <dbReference type="Proteomes" id="UP000587991"/>
    </source>
</evidence>
<dbReference type="Proteomes" id="UP000587991">
    <property type="component" value="Unassembled WGS sequence"/>
</dbReference>
<gene>
    <name evidence="1" type="ORF">HF682_09090</name>
</gene>
<dbReference type="EMBL" id="JABAIM010000001">
    <property type="protein sequence ID" value="NLR75311.1"/>
    <property type="molecule type" value="Genomic_DNA"/>
</dbReference>
<organism evidence="1 2">
    <name type="scientific">Leeia aquatica</name>
    <dbReference type="NCBI Taxonomy" id="2725557"/>
    <lineage>
        <taxon>Bacteria</taxon>
        <taxon>Pseudomonadati</taxon>
        <taxon>Pseudomonadota</taxon>
        <taxon>Betaproteobacteria</taxon>
        <taxon>Neisseriales</taxon>
        <taxon>Leeiaceae</taxon>
        <taxon>Leeia</taxon>
    </lineage>
</organism>